<organism evidence="1">
    <name type="scientific">Anguilla anguilla</name>
    <name type="common">European freshwater eel</name>
    <name type="synonym">Muraena anguilla</name>
    <dbReference type="NCBI Taxonomy" id="7936"/>
    <lineage>
        <taxon>Eukaryota</taxon>
        <taxon>Metazoa</taxon>
        <taxon>Chordata</taxon>
        <taxon>Craniata</taxon>
        <taxon>Vertebrata</taxon>
        <taxon>Euteleostomi</taxon>
        <taxon>Actinopterygii</taxon>
        <taxon>Neopterygii</taxon>
        <taxon>Teleostei</taxon>
        <taxon>Anguilliformes</taxon>
        <taxon>Anguillidae</taxon>
        <taxon>Anguilla</taxon>
    </lineage>
</organism>
<dbReference type="AlphaFoldDB" id="A0A0E9SCT6"/>
<name>A0A0E9SCT6_ANGAN</name>
<protein>
    <submittedName>
        <fullName evidence="1">Uncharacterized protein</fullName>
    </submittedName>
</protein>
<evidence type="ECO:0000313" key="1">
    <source>
        <dbReference type="EMBL" id="JAH39204.1"/>
    </source>
</evidence>
<reference evidence="1" key="2">
    <citation type="journal article" date="2015" name="Fish Shellfish Immunol.">
        <title>Early steps in the European eel (Anguilla anguilla)-Vibrio vulnificus interaction in the gills: Role of the RtxA13 toxin.</title>
        <authorList>
            <person name="Callol A."/>
            <person name="Pajuelo D."/>
            <person name="Ebbesson L."/>
            <person name="Teles M."/>
            <person name="MacKenzie S."/>
            <person name="Amaro C."/>
        </authorList>
    </citation>
    <scope>NUCLEOTIDE SEQUENCE</scope>
</reference>
<accession>A0A0E9SCT6</accession>
<sequence>MVTSGLDILQEKREVTVIHTDCTNGLIQFRLKVSSEKKCIFAVLLPEVN</sequence>
<dbReference type="EMBL" id="GBXM01069373">
    <property type="protein sequence ID" value="JAH39204.1"/>
    <property type="molecule type" value="Transcribed_RNA"/>
</dbReference>
<reference evidence="1" key="1">
    <citation type="submission" date="2014-11" db="EMBL/GenBank/DDBJ databases">
        <authorList>
            <person name="Amaro Gonzalez C."/>
        </authorList>
    </citation>
    <scope>NUCLEOTIDE SEQUENCE</scope>
</reference>
<proteinExistence type="predicted"/>